<protein>
    <recommendedName>
        <fullName evidence="2">DUF885 domain-containing protein</fullName>
    </recommendedName>
</protein>
<sequence length="366" mass="39635">DAAHAAFAEHLAWLEGTLLAQPNGAYACGREAFERYLSSGHCLPPGQDAAWVEGYARDALAAAQRELEARAAALDPDKTWQEQLAGLADLHPTVDDYYAAYGRVWNEAREGALAADLVTWPDFPIDFVPFPASDREAAAGLYYLFYRCPPALGDHRSHRYLVTPIEPEMPPEEQERRLRATNDAVIKLNHVVHHGGLGHHVQNWNAFRAESRIGRIAGTDAASRVAFFAAGTLVEGWACYATDLAEEIGFLTPLEALSEQQSRVRMAARAVADVAIHTGGTTLTEAAAFYEREAGMPPAAAMGEAVKNSMFPGAAMMYLSGTNGIHDLRVQVAAKEGAAFSLRAFHDRFLSYGAIPVALIAADMLA</sequence>
<name>A0A6J4U5E8_9BACT</name>
<dbReference type="InterPro" id="IPR010281">
    <property type="entry name" value="DUF885"/>
</dbReference>
<gene>
    <name evidence="1" type="ORF">AVDCRST_MAG88-50</name>
</gene>
<dbReference type="PANTHER" id="PTHR33361">
    <property type="entry name" value="GLR0591 PROTEIN"/>
    <property type="match status" value="1"/>
</dbReference>
<evidence type="ECO:0000313" key="1">
    <source>
        <dbReference type="EMBL" id="CAA9541483.1"/>
    </source>
</evidence>
<dbReference type="EMBL" id="CADCWM010000019">
    <property type="protein sequence ID" value="CAA9541483.1"/>
    <property type="molecule type" value="Genomic_DNA"/>
</dbReference>
<evidence type="ECO:0008006" key="2">
    <source>
        <dbReference type="Google" id="ProtNLM"/>
    </source>
</evidence>
<organism evidence="1">
    <name type="scientific">uncultured Thermomicrobiales bacterium</name>
    <dbReference type="NCBI Taxonomy" id="1645740"/>
    <lineage>
        <taxon>Bacteria</taxon>
        <taxon>Pseudomonadati</taxon>
        <taxon>Thermomicrobiota</taxon>
        <taxon>Thermomicrobia</taxon>
        <taxon>Thermomicrobiales</taxon>
        <taxon>environmental samples</taxon>
    </lineage>
</organism>
<dbReference type="AlphaFoldDB" id="A0A6J4U5E8"/>
<accession>A0A6J4U5E8</accession>
<dbReference type="Pfam" id="PF05960">
    <property type="entry name" value="DUF885"/>
    <property type="match status" value="1"/>
</dbReference>
<proteinExistence type="predicted"/>
<dbReference type="PANTHER" id="PTHR33361:SF2">
    <property type="entry name" value="DUF885 DOMAIN-CONTAINING PROTEIN"/>
    <property type="match status" value="1"/>
</dbReference>
<feature type="non-terminal residue" evidence="1">
    <location>
        <position position="1"/>
    </location>
</feature>
<reference evidence="1" key="1">
    <citation type="submission" date="2020-02" db="EMBL/GenBank/DDBJ databases">
        <authorList>
            <person name="Meier V. D."/>
        </authorList>
    </citation>
    <scope>NUCLEOTIDE SEQUENCE</scope>
    <source>
        <strain evidence="1">AVDCRST_MAG88</strain>
    </source>
</reference>